<proteinExistence type="predicted"/>
<dbReference type="InterPro" id="IPR005338">
    <property type="entry name" value="Anhydro_N_Ac-Mur_kinase"/>
</dbReference>
<dbReference type="Pfam" id="PF03702">
    <property type="entry name" value="AnmK"/>
    <property type="match status" value="1"/>
</dbReference>
<sequence>MLVLGMMSGTSLDGVDAAVLDTDGEAIFGFGRTGYRPYAAEEAEVLHAALGRWPGAPGVAEAAALSVRAHAELATDFPEAEAIGYHGQTLAHDPGAGRTHQAGQGWQLARATNRRVVWDFRTEDVRQGGEGAPLAPFFHHALAHWAVGQGRLEAAPVVFLNLGGVGNLTWCDPREADPLTACVAFDTGPANAPLNDLMRARRGFPRDEGGVLAAQGEPRESVIEKFLRYPYFARPAPKSLDRDAFAALGPAVAQMEDADAAATLTHAAAAAVAAGLGLLPSRPASVLACGGGRHNAAMMEALGARCGLPVRPVEEAGLDGDMIEAQAFAWLAARVLRGLPTSGPGTTGVPAPVCGGRISPAFR</sequence>
<dbReference type="Gene3D" id="3.30.420.40">
    <property type="match status" value="2"/>
</dbReference>
<protein>
    <submittedName>
        <fullName evidence="2">Anhydro-N-acetylmuramic acid kinase</fullName>
    </submittedName>
</protein>
<dbReference type="GO" id="GO:0016773">
    <property type="term" value="F:phosphotransferase activity, alcohol group as acceptor"/>
    <property type="evidence" value="ECO:0007669"/>
    <property type="project" value="InterPro"/>
</dbReference>
<dbReference type="GO" id="GO:0016301">
    <property type="term" value="F:kinase activity"/>
    <property type="evidence" value="ECO:0007669"/>
    <property type="project" value="UniProtKB-KW"/>
</dbReference>
<dbReference type="AlphaFoldDB" id="A0A1G9E6P1"/>
<keyword evidence="2" id="KW-0808">Transferase</keyword>
<dbReference type="RefSeq" id="WP_090752961.1">
    <property type="nucleotide sequence ID" value="NZ_FNGE01000002.1"/>
</dbReference>
<evidence type="ECO:0000313" key="3">
    <source>
        <dbReference type="Proteomes" id="UP000199555"/>
    </source>
</evidence>
<dbReference type="NCBIfam" id="NF007141">
    <property type="entry name" value="PRK09585.1-5"/>
    <property type="match status" value="1"/>
</dbReference>
<dbReference type="SUPFAM" id="SSF53067">
    <property type="entry name" value="Actin-like ATPase domain"/>
    <property type="match status" value="1"/>
</dbReference>
<keyword evidence="2" id="KW-0418">Kinase</keyword>
<dbReference type="PANTHER" id="PTHR30605:SF0">
    <property type="entry name" value="ANHYDRO-N-ACETYLMURAMIC ACID KINASE"/>
    <property type="match status" value="1"/>
</dbReference>
<dbReference type="STRING" id="525640.SAMN04487971_102368"/>
<dbReference type="EMBL" id="FNGE01000002">
    <property type="protein sequence ID" value="SDK71822.1"/>
    <property type="molecule type" value="Genomic_DNA"/>
</dbReference>
<evidence type="ECO:0000256" key="1">
    <source>
        <dbReference type="ARBA" id="ARBA00023277"/>
    </source>
</evidence>
<organism evidence="2 3">
    <name type="scientific">Paracoccus chinensis</name>
    <dbReference type="NCBI Taxonomy" id="525640"/>
    <lineage>
        <taxon>Bacteria</taxon>
        <taxon>Pseudomonadati</taxon>
        <taxon>Pseudomonadota</taxon>
        <taxon>Alphaproteobacteria</taxon>
        <taxon>Rhodobacterales</taxon>
        <taxon>Paracoccaceae</taxon>
        <taxon>Paracoccus</taxon>
    </lineage>
</organism>
<dbReference type="GO" id="GO:0005524">
    <property type="term" value="F:ATP binding"/>
    <property type="evidence" value="ECO:0007669"/>
    <property type="project" value="InterPro"/>
</dbReference>
<name>A0A1G9E6P1_9RHOB</name>
<dbReference type="Proteomes" id="UP000199555">
    <property type="component" value="Unassembled WGS sequence"/>
</dbReference>
<reference evidence="3" key="1">
    <citation type="submission" date="2016-10" db="EMBL/GenBank/DDBJ databases">
        <authorList>
            <person name="Varghese N."/>
            <person name="Submissions S."/>
        </authorList>
    </citation>
    <scope>NUCLEOTIDE SEQUENCE [LARGE SCALE GENOMIC DNA]</scope>
    <source>
        <strain evidence="3">CGMCC 1.7655</strain>
    </source>
</reference>
<accession>A0A1G9E6P1</accession>
<dbReference type="GO" id="GO:0006040">
    <property type="term" value="P:amino sugar metabolic process"/>
    <property type="evidence" value="ECO:0007669"/>
    <property type="project" value="InterPro"/>
</dbReference>
<gene>
    <name evidence="2" type="ORF">SAMN04487971_102368</name>
</gene>
<dbReference type="OrthoDB" id="9763949at2"/>
<dbReference type="InterPro" id="IPR043129">
    <property type="entry name" value="ATPase_NBD"/>
</dbReference>
<keyword evidence="1" id="KW-0119">Carbohydrate metabolism</keyword>
<dbReference type="PANTHER" id="PTHR30605">
    <property type="entry name" value="ANHYDRO-N-ACETYLMURAMIC ACID KINASE"/>
    <property type="match status" value="1"/>
</dbReference>
<evidence type="ECO:0000313" key="2">
    <source>
        <dbReference type="EMBL" id="SDK71822.1"/>
    </source>
</evidence>
<keyword evidence="3" id="KW-1185">Reference proteome</keyword>
<dbReference type="GO" id="GO:0009254">
    <property type="term" value="P:peptidoglycan turnover"/>
    <property type="evidence" value="ECO:0007669"/>
    <property type="project" value="InterPro"/>
</dbReference>